<evidence type="ECO:0000313" key="2">
    <source>
        <dbReference type="Proteomes" id="UP000054481"/>
    </source>
</evidence>
<gene>
    <name evidence="1" type="ORF">HIM_10427</name>
</gene>
<accession>A0A0F7ZX62</accession>
<evidence type="ECO:0000313" key="1">
    <source>
        <dbReference type="EMBL" id="KJZ70167.1"/>
    </source>
</evidence>
<dbReference type="EMBL" id="KQ030642">
    <property type="protein sequence ID" value="KJZ70167.1"/>
    <property type="molecule type" value="Genomic_DNA"/>
</dbReference>
<protein>
    <submittedName>
        <fullName evidence="1">Uncharacterized protein</fullName>
    </submittedName>
</protein>
<sequence>MTENHHVRVHSRCGACGFRFDPGDLFYACEKPVALRSGTITIDAAAIVCQGAFGKAKFPESGYCENQHNHPWVFCRIPECRHCRSSPDCATVHAQCLKLFFSDCKEEKRPKLRWLWLAATWRSPWQGALPLDVEPAVGYRDSHGILDELPRMLLLPPELKAMIWEFCAPSPLWVFTAVSDLRAEMAASRQHKRSAIPLIKINSWARGCGLKYSNSSGSPIIRLTFDSRGLRRIERLSMRPSKSSSGSDFNAFIVESVERFYGVLVEFEHDLARLQLPAGEANAFYIWDIPCPPTLERCFDNLSHPLSPCHLGTVQLRGCTGITFFMSGASTYAVHVHTSNRPFAQATFEALPIARQRMVSWVYVPIDGQITKFGFSHVSKRAGNVSRQSLLVAAKHGTYRRTPHWAP</sequence>
<dbReference type="OrthoDB" id="4927927at2759"/>
<reference evidence="1 2" key="1">
    <citation type="journal article" date="2014" name="Genome Biol. Evol.">
        <title>Comparative genomics and transcriptomics analyses reveal divergent lifestyle features of nematode endoparasitic fungus Hirsutella minnesotensis.</title>
        <authorList>
            <person name="Lai Y."/>
            <person name="Liu K."/>
            <person name="Zhang X."/>
            <person name="Zhang X."/>
            <person name="Li K."/>
            <person name="Wang N."/>
            <person name="Shu C."/>
            <person name="Wu Y."/>
            <person name="Wang C."/>
            <person name="Bushley K.E."/>
            <person name="Xiang M."/>
            <person name="Liu X."/>
        </authorList>
    </citation>
    <scope>NUCLEOTIDE SEQUENCE [LARGE SCALE GENOMIC DNA]</scope>
    <source>
        <strain evidence="1 2">3608</strain>
    </source>
</reference>
<dbReference type="Proteomes" id="UP000054481">
    <property type="component" value="Unassembled WGS sequence"/>
</dbReference>
<proteinExistence type="predicted"/>
<keyword evidence="2" id="KW-1185">Reference proteome</keyword>
<organism evidence="1 2">
    <name type="scientific">Hirsutella minnesotensis 3608</name>
    <dbReference type="NCBI Taxonomy" id="1043627"/>
    <lineage>
        <taxon>Eukaryota</taxon>
        <taxon>Fungi</taxon>
        <taxon>Dikarya</taxon>
        <taxon>Ascomycota</taxon>
        <taxon>Pezizomycotina</taxon>
        <taxon>Sordariomycetes</taxon>
        <taxon>Hypocreomycetidae</taxon>
        <taxon>Hypocreales</taxon>
        <taxon>Ophiocordycipitaceae</taxon>
        <taxon>Hirsutella</taxon>
    </lineage>
</organism>
<dbReference type="AlphaFoldDB" id="A0A0F7ZX62"/>
<name>A0A0F7ZX62_9HYPO</name>